<dbReference type="Proteomes" id="UP000479000">
    <property type="component" value="Unassembled WGS sequence"/>
</dbReference>
<evidence type="ECO:0000313" key="2">
    <source>
        <dbReference type="Proteomes" id="UP000479000"/>
    </source>
</evidence>
<organism evidence="1 2">
    <name type="scientific">Nesidiocoris tenuis</name>
    <dbReference type="NCBI Taxonomy" id="355587"/>
    <lineage>
        <taxon>Eukaryota</taxon>
        <taxon>Metazoa</taxon>
        <taxon>Ecdysozoa</taxon>
        <taxon>Arthropoda</taxon>
        <taxon>Hexapoda</taxon>
        <taxon>Insecta</taxon>
        <taxon>Pterygota</taxon>
        <taxon>Neoptera</taxon>
        <taxon>Paraneoptera</taxon>
        <taxon>Hemiptera</taxon>
        <taxon>Heteroptera</taxon>
        <taxon>Panheteroptera</taxon>
        <taxon>Cimicomorpha</taxon>
        <taxon>Miridae</taxon>
        <taxon>Dicyphina</taxon>
        <taxon>Nesidiocoris</taxon>
    </lineage>
</organism>
<feature type="non-terminal residue" evidence="1">
    <location>
        <position position="166"/>
    </location>
</feature>
<evidence type="ECO:0000313" key="1">
    <source>
        <dbReference type="EMBL" id="CAB0019198.1"/>
    </source>
</evidence>
<name>A0A6H5HNZ9_9HEMI</name>
<sequence length="166" mass="18822">MNFRRLKKAKVIGINCGSFGSGCRRRMRKSSTRWGHRPHPARLRPSMAFSQVPIRSPAIRSELSSTMHSAFIVLRHWDGSGGRSVLDRNLELLPTVTLSQIRESLPSRIRSLGRPAHYGARASPRLQKTLRKQLRVRRIRLDPAVPNQTSAQRCKNLTSLLAPKLE</sequence>
<keyword evidence="2" id="KW-1185">Reference proteome</keyword>
<accession>A0A6H5HNZ9</accession>
<dbReference type="PROSITE" id="PS51257">
    <property type="entry name" value="PROKAR_LIPOPROTEIN"/>
    <property type="match status" value="1"/>
</dbReference>
<reference evidence="1 2" key="1">
    <citation type="submission" date="2020-02" db="EMBL/GenBank/DDBJ databases">
        <authorList>
            <person name="Ferguson B K."/>
        </authorList>
    </citation>
    <scope>NUCLEOTIDE SEQUENCE [LARGE SCALE GENOMIC DNA]</scope>
</reference>
<dbReference type="EMBL" id="CADCXU010033887">
    <property type="protein sequence ID" value="CAB0019198.1"/>
    <property type="molecule type" value="Genomic_DNA"/>
</dbReference>
<proteinExistence type="predicted"/>
<protein>
    <submittedName>
        <fullName evidence="1">Uncharacterized protein</fullName>
    </submittedName>
</protein>
<gene>
    <name evidence="1" type="ORF">NTEN_LOCUS22910</name>
</gene>
<dbReference type="AlphaFoldDB" id="A0A6H5HNZ9"/>